<protein>
    <submittedName>
        <fullName evidence="1">Uncharacterized protein</fullName>
    </submittedName>
</protein>
<proteinExistence type="predicted"/>
<comment type="caution">
    <text evidence="1">The sequence shown here is derived from an EMBL/GenBank/DDBJ whole genome shotgun (WGS) entry which is preliminary data.</text>
</comment>
<evidence type="ECO:0000313" key="2">
    <source>
        <dbReference type="Proteomes" id="UP001149400"/>
    </source>
</evidence>
<accession>A0ABT5R2J4</accession>
<gene>
    <name evidence="1" type="ORF">LRP50_15275</name>
</gene>
<dbReference type="EMBL" id="JAJUBC010000017">
    <property type="protein sequence ID" value="MDD1794495.1"/>
    <property type="molecule type" value="Genomic_DNA"/>
</dbReference>
<organism evidence="1 2">
    <name type="scientific">Enterovibrio gelatinilyticus</name>
    <dbReference type="NCBI Taxonomy" id="2899819"/>
    <lineage>
        <taxon>Bacteria</taxon>
        <taxon>Pseudomonadati</taxon>
        <taxon>Pseudomonadota</taxon>
        <taxon>Gammaproteobacteria</taxon>
        <taxon>Vibrionales</taxon>
        <taxon>Vibrionaceae</taxon>
        <taxon>Enterovibrio</taxon>
    </lineage>
</organism>
<name>A0ABT5R2J4_9GAMM</name>
<evidence type="ECO:0000313" key="1">
    <source>
        <dbReference type="EMBL" id="MDD1794495.1"/>
    </source>
</evidence>
<reference evidence="1" key="1">
    <citation type="submission" date="2021-12" db="EMBL/GenBank/DDBJ databases">
        <title>Enterovibrio ZSDZ35 sp. nov. and Enterovibrio ZSDZ42 sp. nov., isolated from coastal seawater in Qingdao.</title>
        <authorList>
            <person name="Zhang P."/>
        </authorList>
    </citation>
    <scope>NUCLEOTIDE SEQUENCE</scope>
    <source>
        <strain evidence="1">ZSDZ42</strain>
    </source>
</reference>
<sequence>MNNKPLITVALILFFAMIAMTLTSITYSNQIYVIQIQKQHEKLLKDPEDAKVTDLIGLATICEDFRFKSTLSMHLSAEQTFSVQRACEDIKTRLHMSQFTEQSLSMRR</sequence>
<keyword evidence="2" id="KW-1185">Reference proteome</keyword>
<dbReference type="Proteomes" id="UP001149400">
    <property type="component" value="Unassembled WGS sequence"/>
</dbReference>
<dbReference type="RefSeq" id="WP_274165322.1">
    <property type="nucleotide sequence ID" value="NZ_JAJUBC010000017.1"/>
</dbReference>